<dbReference type="EMBL" id="CP013611">
    <property type="protein sequence ID" value="ALU44939.1"/>
    <property type="molecule type" value="Genomic_DNA"/>
</dbReference>
<dbReference type="RefSeq" id="WP_058797864.1">
    <property type="nucleotide sequence ID" value="NZ_CP013611.1"/>
</dbReference>
<dbReference type="PROSITE" id="PS51725">
    <property type="entry name" value="ABM"/>
    <property type="match status" value="1"/>
</dbReference>
<dbReference type="SUPFAM" id="SSF54909">
    <property type="entry name" value="Dimeric alpha+beta barrel"/>
    <property type="match status" value="1"/>
</dbReference>
<dbReference type="Proteomes" id="UP000069015">
    <property type="component" value="Chromosome 1"/>
</dbReference>
<proteinExistence type="predicted"/>
<feature type="domain" description="ABM" evidence="1">
    <location>
        <begin position="4"/>
        <end position="92"/>
    </location>
</feature>
<keyword evidence="3" id="KW-0560">Oxidoreductase</keyword>
<dbReference type="PANTHER" id="PTHR33336">
    <property type="entry name" value="QUINOL MONOOXYGENASE YGIN-RELATED"/>
    <property type="match status" value="1"/>
</dbReference>
<dbReference type="InterPro" id="IPR007138">
    <property type="entry name" value="ABM_dom"/>
</dbReference>
<accession>A0A0U3GPJ4</accession>
<evidence type="ECO:0000313" key="5">
    <source>
        <dbReference type="Proteomes" id="UP000069015"/>
    </source>
</evidence>
<dbReference type="InterPro" id="IPR011008">
    <property type="entry name" value="Dimeric_a/b-barrel"/>
</dbReference>
<evidence type="ECO:0000313" key="4">
    <source>
        <dbReference type="EMBL" id="ALU44943.1"/>
    </source>
</evidence>
<sequence>MSTLTCIAKITAKETHKNTVLAELTKIVLPTLSEKGCINYDMHIDNNDDTVFMFHENWESEQDLNSHLESVHIKKCFEIIGDMLESVEISRLSKVKV</sequence>
<evidence type="ECO:0000313" key="2">
    <source>
        <dbReference type="EMBL" id="ALU44937.1"/>
    </source>
</evidence>
<dbReference type="EMBL" id="CP013611">
    <property type="protein sequence ID" value="ALU44943.1"/>
    <property type="molecule type" value="Genomic_DNA"/>
</dbReference>
<name>A0A0U3GPJ4_9GAMM</name>
<gene>
    <name evidence="2" type="ORF">AT705_19475</name>
    <name evidence="3" type="ORF">AT705_19490</name>
    <name evidence="4" type="ORF">AT705_19520</name>
</gene>
<dbReference type="PANTHER" id="PTHR33336:SF3">
    <property type="entry name" value="ABM DOMAIN-CONTAINING PROTEIN"/>
    <property type="match status" value="1"/>
</dbReference>
<dbReference type="Pfam" id="PF03992">
    <property type="entry name" value="ABM"/>
    <property type="match status" value="1"/>
</dbReference>
<organism evidence="3 5">
    <name type="scientific">Pseudoalteromonas rubra</name>
    <dbReference type="NCBI Taxonomy" id="43658"/>
    <lineage>
        <taxon>Bacteria</taxon>
        <taxon>Pseudomonadati</taxon>
        <taxon>Pseudomonadota</taxon>
        <taxon>Gammaproteobacteria</taxon>
        <taxon>Alteromonadales</taxon>
        <taxon>Pseudoalteromonadaceae</taxon>
        <taxon>Pseudoalteromonas</taxon>
    </lineage>
</organism>
<dbReference type="KEGG" id="prr:AT705_19490"/>
<dbReference type="Gene3D" id="3.30.70.100">
    <property type="match status" value="1"/>
</dbReference>
<protein>
    <submittedName>
        <fullName evidence="3">Antibiotic biosynthesis monooxygenase</fullName>
    </submittedName>
</protein>
<reference evidence="3 5" key="1">
    <citation type="submission" date="2015-12" db="EMBL/GenBank/DDBJ databases">
        <title>Complete genome sequence of Pseudoalteromonas rubra SCSIO 6842, harboring a conjugative plasmid.</title>
        <authorList>
            <person name="Li B."/>
            <person name="Wang X."/>
        </authorList>
    </citation>
    <scope>NUCLEOTIDE SEQUENCE [LARGE SCALE GENOMIC DNA]</scope>
    <source>
        <strain evidence="3 5">SCSIO 6842</strain>
    </source>
</reference>
<dbReference type="AlphaFoldDB" id="A0A0U3GPJ4"/>
<keyword evidence="3" id="KW-0503">Monooxygenase</keyword>
<evidence type="ECO:0000259" key="1">
    <source>
        <dbReference type="PROSITE" id="PS51725"/>
    </source>
</evidence>
<dbReference type="InterPro" id="IPR050744">
    <property type="entry name" value="AI-2_Isomerase_LsrG"/>
</dbReference>
<evidence type="ECO:0000313" key="3">
    <source>
        <dbReference type="EMBL" id="ALU44939.1"/>
    </source>
</evidence>
<dbReference type="KEGG" id="prr:AT705_19475"/>
<dbReference type="EMBL" id="CP013611">
    <property type="protein sequence ID" value="ALU44937.1"/>
    <property type="molecule type" value="Genomic_DNA"/>
</dbReference>
<dbReference type="GO" id="GO:0004497">
    <property type="term" value="F:monooxygenase activity"/>
    <property type="evidence" value="ECO:0007669"/>
    <property type="project" value="UniProtKB-KW"/>
</dbReference>
<dbReference type="KEGG" id="prr:AT705_19520"/>